<dbReference type="AlphaFoldDB" id="A0A364JVM2"/>
<evidence type="ECO:0008006" key="5">
    <source>
        <dbReference type="Google" id="ProtNLM"/>
    </source>
</evidence>
<evidence type="ECO:0000256" key="2">
    <source>
        <dbReference type="SAM" id="MobiDB-lite"/>
    </source>
</evidence>
<name>A0A364JVM2_9HYPH</name>
<evidence type="ECO:0000256" key="1">
    <source>
        <dbReference type="SAM" id="Coils"/>
    </source>
</evidence>
<sequence>MAKRAMTDAEIGALVQAEIAAAIEYDRTDFKKSRVRAIEYYRGEMNDVPAEEGRSQITTHDVQDTIGWILPGLMRVFFSSENLGEYEPENLEDEQGAKQATDYINYVIMRECDGYQVFWDVFHDALLHANGVVKHWWDDTPTEQVHVFRNLTEEQFISLTSQDEVEILAHEEKEQLITGPDQQAIVLPVHDVKIKRSIPGGCLKIAAVPPEEFLIDNRACDVEDARFVGQRTLRTRSDLIAEGYDKAQVDKLPMHGTLTMDGVEIARQEEVGSFNDGNDRSMDLIEVTECYIKVDHDRDGVAEMLRVVVGGPGNGDVLDWEVWEDEVPFTDFVAERVPHRWQGRSVFDDVEDIQRTKTVLLRQLLDNLYQANIPDRIVDDSRVVNKDALYDRSIGNVLRVQGDPNGVVSDRTVPFVAKEALTGLGYMDEMIERRTGVSRSTMALDLEALQNQSATAVNAAQSAAYSKIELIARNFAEMGFKRFFRCALKIIVQNQDRAKTIRLRNQWVEMDPSSWNANMDFTVNVGLGSGSKDRDVAMLMQIAAKQEMIISQAGPTNPIAGIDKYANTLRKMIEALGIRNPDQFFGEVDQQTLQVMANQPEKPDPKAQAEQAKVQIAQQKAQADALLQQQKMQAQLQAEREKAALMLDLDREKAAATIQLQKEQSEFNRQQRVEEAHLDAQLRRDEMILEAELTREANALNAALASQNKPDTNIERQKVKGR</sequence>
<protein>
    <recommendedName>
        <fullName evidence="5">Phage P22-like portal protein</fullName>
    </recommendedName>
</protein>
<proteinExistence type="predicted"/>
<keyword evidence="4" id="KW-1185">Reference proteome</keyword>
<dbReference type="Proteomes" id="UP000249453">
    <property type="component" value="Unassembled WGS sequence"/>
</dbReference>
<feature type="region of interest" description="Disordered" evidence="2">
    <location>
        <begin position="702"/>
        <end position="722"/>
    </location>
</feature>
<keyword evidence="1" id="KW-0175">Coiled coil</keyword>
<dbReference type="Pfam" id="PF23899">
    <property type="entry name" value="SU10_portal"/>
    <property type="match status" value="1"/>
</dbReference>
<reference evidence="3 4" key="1">
    <citation type="submission" date="2018-06" db="EMBL/GenBank/DDBJ databases">
        <title>Genomic Encyclopedia of Type Strains, Phase IV (KMG-IV): sequencing the most valuable type-strain genomes for metagenomic binning, comparative biology and taxonomic classification.</title>
        <authorList>
            <person name="Goeker M."/>
        </authorList>
    </citation>
    <scope>NUCLEOTIDE SEQUENCE [LARGE SCALE GENOMIC DNA]</scope>
    <source>
        <strain evidence="3 4">DSM 26720</strain>
    </source>
</reference>
<dbReference type="RefSeq" id="WP_111575292.1">
    <property type="nucleotide sequence ID" value="NZ_JBHEEY010000004.1"/>
</dbReference>
<organism evidence="3 4">
    <name type="scientific">Falsochrobactrum ovis</name>
    <dbReference type="NCBI Taxonomy" id="1293442"/>
    <lineage>
        <taxon>Bacteria</taxon>
        <taxon>Pseudomonadati</taxon>
        <taxon>Pseudomonadota</taxon>
        <taxon>Alphaproteobacteria</taxon>
        <taxon>Hyphomicrobiales</taxon>
        <taxon>Brucellaceae</taxon>
        <taxon>Falsochrobactrum</taxon>
    </lineage>
</organism>
<feature type="coiled-coil region" evidence="1">
    <location>
        <begin position="609"/>
        <end position="666"/>
    </location>
</feature>
<dbReference type="EMBL" id="QLMK01000005">
    <property type="protein sequence ID" value="RAK29141.1"/>
    <property type="molecule type" value="Genomic_DNA"/>
</dbReference>
<dbReference type="InterPro" id="IPR056909">
    <property type="entry name" value="SU10_portal"/>
</dbReference>
<accession>A0A364JVM2</accession>
<comment type="caution">
    <text evidence="3">The sequence shown here is derived from an EMBL/GenBank/DDBJ whole genome shotgun (WGS) entry which is preliminary data.</text>
</comment>
<evidence type="ECO:0000313" key="4">
    <source>
        <dbReference type="Proteomes" id="UP000249453"/>
    </source>
</evidence>
<gene>
    <name evidence="3" type="ORF">C7374_105192</name>
</gene>
<evidence type="ECO:0000313" key="3">
    <source>
        <dbReference type="EMBL" id="RAK29141.1"/>
    </source>
</evidence>
<feature type="compositionally biased region" description="Basic and acidic residues" evidence="2">
    <location>
        <begin position="712"/>
        <end position="722"/>
    </location>
</feature>
<dbReference type="OrthoDB" id="5464900at2"/>